<evidence type="ECO:0000256" key="1">
    <source>
        <dbReference type="SAM" id="Phobius"/>
    </source>
</evidence>
<evidence type="ECO:0000313" key="2">
    <source>
        <dbReference type="EMBL" id="MDD2179177.1"/>
    </source>
</evidence>
<organism evidence="2 3">
    <name type="scientific">Acidovorax benzenivorans</name>
    <dbReference type="NCBI Taxonomy" id="2987520"/>
    <lineage>
        <taxon>Bacteria</taxon>
        <taxon>Pseudomonadati</taxon>
        <taxon>Pseudomonadota</taxon>
        <taxon>Betaproteobacteria</taxon>
        <taxon>Burkholderiales</taxon>
        <taxon>Comamonadaceae</taxon>
        <taxon>Acidovorax</taxon>
    </lineage>
</organism>
<evidence type="ECO:0000313" key="3">
    <source>
        <dbReference type="Proteomes" id="UP001148932"/>
    </source>
</evidence>
<protein>
    <submittedName>
        <fullName evidence="2">DUF2474 domain-containing protein</fullName>
    </submittedName>
</protein>
<sequence>MKTPLLRWPAITAKSADEPLAPLWIRLLWMAGIWLASIAVLTLVAMALRWVLKT</sequence>
<proteinExistence type="predicted"/>
<dbReference type="RefSeq" id="WP_274112289.1">
    <property type="nucleotide sequence ID" value="NZ_JAPCKI010000010.1"/>
</dbReference>
<comment type="caution">
    <text evidence="2">The sequence shown here is derived from an EMBL/GenBank/DDBJ whole genome shotgun (WGS) entry which is preliminary data.</text>
</comment>
<accession>A0ABT5RZP1</accession>
<gene>
    <name evidence="2" type="ORF">OIN59_17205</name>
</gene>
<name>A0ABT5RZP1_9BURK</name>
<feature type="transmembrane region" description="Helical" evidence="1">
    <location>
        <begin position="27"/>
        <end position="52"/>
    </location>
</feature>
<keyword evidence="1" id="KW-0812">Transmembrane</keyword>
<dbReference type="EMBL" id="JAPCKI010000010">
    <property type="protein sequence ID" value="MDD2179177.1"/>
    <property type="molecule type" value="Genomic_DNA"/>
</dbReference>
<keyword evidence="3" id="KW-1185">Reference proteome</keyword>
<keyword evidence="1" id="KW-1133">Transmembrane helix</keyword>
<keyword evidence="1" id="KW-0472">Membrane</keyword>
<reference evidence="2" key="1">
    <citation type="submission" date="2022-10" db="EMBL/GenBank/DDBJ databases">
        <title>Description of microaerobic benzene degrading bacteria.</title>
        <authorList>
            <person name="Bedics A."/>
            <person name="Tancsics A."/>
            <person name="Banerjee S."/>
        </authorList>
    </citation>
    <scope>NUCLEOTIDE SEQUENCE</scope>
    <source>
        <strain evidence="2">D2M1</strain>
    </source>
</reference>
<dbReference type="Proteomes" id="UP001148932">
    <property type="component" value="Unassembled WGS sequence"/>
</dbReference>